<reference evidence="5" key="1">
    <citation type="journal article" date="2023" name="G3 (Bethesda)">
        <title>Whole genome assembly and annotation of the endangered Caribbean coral Acropora cervicornis.</title>
        <authorList>
            <person name="Selwyn J.D."/>
            <person name="Vollmer S.V."/>
        </authorList>
    </citation>
    <scope>NUCLEOTIDE SEQUENCE</scope>
    <source>
        <strain evidence="5">K2</strain>
    </source>
</reference>
<evidence type="ECO:0000313" key="6">
    <source>
        <dbReference type="Proteomes" id="UP001249851"/>
    </source>
</evidence>
<dbReference type="EMBL" id="JARQWQ010000065">
    <property type="protein sequence ID" value="KAK2555011.1"/>
    <property type="molecule type" value="Genomic_DNA"/>
</dbReference>
<dbReference type="InterPro" id="IPR035778">
    <property type="entry name" value="SPRY_hnRNP_U"/>
</dbReference>
<dbReference type="CDD" id="cd12884">
    <property type="entry name" value="SPRY_hnRNP"/>
    <property type="match status" value="1"/>
</dbReference>
<keyword evidence="2" id="KW-0539">Nucleus</keyword>
<feature type="compositionally biased region" description="Basic and acidic residues" evidence="3">
    <location>
        <begin position="427"/>
        <end position="440"/>
    </location>
</feature>
<dbReference type="Proteomes" id="UP001249851">
    <property type="component" value="Unassembled WGS sequence"/>
</dbReference>
<dbReference type="PANTHER" id="PTHR12381">
    <property type="entry name" value="HETEROGENEOUS NUCLEAR RIBONUCLEOPROTEIN U FAMILY MEMBER"/>
    <property type="match status" value="1"/>
</dbReference>
<dbReference type="SUPFAM" id="SSF52540">
    <property type="entry name" value="P-loop containing nucleoside triphosphate hydrolases"/>
    <property type="match status" value="1"/>
</dbReference>
<dbReference type="InterPro" id="IPR027417">
    <property type="entry name" value="P-loop_NTPase"/>
</dbReference>
<feature type="compositionally biased region" description="Basic and acidic residues" evidence="3">
    <location>
        <begin position="479"/>
        <end position="490"/>
    </location>
</feature>
<feature type="compositionally biased region" description="Basic and acidic residues" evidence="3">
    <location>
        <begin position="523"/>
        <end position="537"/>
    </location>
</feature>
<reference evidence="5" key="2">
    <citation type="journal article" date="2023" name="Science">
        <title>Genomic signatures of disease resistance in endangered staghorn corals.</title>
        <authorList>
            <person name="Vollmer S.V."/>
            <person name="Selwyn J.D."/>
            <person name="Despard B.A."/>
            <person name="Roesel C.L."/>
        </authorList>
    </citation>
    <scope>NUCLEOTIDE SEQUENCE</scope>
    <source>
        <strain evidence="5">K2</strain>
    </source>
</reference>
<dbReference type="InterPro" id="IPR013320">
    <property type="entry name" value="ConA-like_dom_sf"/>
</dbReference>
<dbReference type="GO" id="GO:0000380">
    <property type="term" value="P:alternative mRNA splicing, via spliceosome"/>
    <property type="evidence" value="ECO:0007669"/>
    <property type="project" value="TreeGrafter"/>
</dbReference>
<dbReference type="Pfam" id="PF00622">
    <property type="entry name" value="SPRY"/>
    <property type="match status" value="1"/>
</dbReference>
<dbReference type="GO" id="GO:0005634">
    <property type="term" value="C:nucleus"/>
    <property type="evidence" value="ECO:0007669"/>
    <property type="project" value="UniProtKB-SubCell"/>
</dbReference>
<dbReference type="GO" id="GO:1990904">
    <property type="term" value="C:ribonucleoprotein complex"/>
    <property type="evidence" value="ECO:0007669"/>
    <property type="project" value="UniProtKB-KW"/>
</dbReference>
<keyword evidence="6" id="KW-1185">Reference proteome</keyword>
<dbReference type="GO" id="GO:0003723">
    <property type="term" value="F:RNA binding"/>
    <property type="evidence" value="ECO:0007669"/>
    <property type="project" value="TreeGrafter"/>
</dbReference>
<comment type="subcellular location">
    <subcellularLocation>
        <location evidence="1">Nucleus</location>
    </subcellularLocation>
</comment>
<proteinExistence type="predicted"/>
<keyword evidence="5" id="KW-0687">Ribonucleoprotein</keyword>
<dbReference type="Gene3D" id="3.40.50.300">
    <property type="entry name" value="P-loop containing nucleotide triphosphate hydrolases"/>
    <property type="match status" value="1"/>
</dbReference>
<dbReference type="Gene3D" id="2.60.120.920">
    <property type="match status" value="1"/>
</dbReference>
<dbReference type="InterPro" id="IPR001870">
    <property type="entry name" value="B30.2/SPRY"/>
</dbReference>
<dbReference type="SUPFAM" id="SSF49899">
    <property type="entry name" value="Concanavalin A-like lectins/glucanases"/>
    <property type="match status" value="1"/>
</dbReference>
<dbReference type="SMART" id="SM00449">
    <property type="entry name" value="SPRY"/>
    <property type="match status" value="1"/>
</dbReference>
<dbReference type="InterPro" id="IPR043136">
    <property type="entry name" value="B30.2/SPRY_sf"/>
</dbReference>
<evidence type="ECO:0000256" key="3">
    <source>
        <dbReference type="SAM" id="MobiDB-lite"/>
    </source>
</evidence>
<dbReference type="Pfam" id="PF13671">
    <property type="entry name" value="AAA_33"/>
    <property type="match status" value="1"/>
</dbReference>
<gene>
    <name evidence="5" type="ORF">P5673_023357</name>
</gene>
<dbReference type="AlphaFoldDB" id="A0AAD9Q5F5"/>
<sequence>MYRQPYSENYNQNGSQVPYENQNTDFDCKGDVFGRDVSHAPGIVLDDYNSDLNFVIESDGVTGSSLHNDGFEYMWAGARATHGVKTGKVYFEVSILEKLPVTMPQTETNPHIVRLGWSVDRANLQVGEDNLSFGYGGTGKASVNNKFFNYGEPYTSGDIISCYIDLDANPGVVLYSKNGKYLGVAFHLDHSANGQTFFPHVTVKNMRLLVNFGQFQSYFHSLEGFCFLTRLPPNLLERGSTGPMSREQCEIIMMVGLPGCGKTCWANRYLKDHPEKKFNILGTDSIMDGMKVMGLMRKRNYHGRWDTLIKQASDILNKVFKIAKRKNRNYILDQTNVYFSARRRKMNNFKGFRRVAAVIVNSNEVLKERTEMREKEEGKIVPQSAVMEMKANFVLPLVGEVFDDIWFIEEDRASSECLVSEFQHEGKEFKESQKKRKPEDPTVDGQKFPAFKRQCSDQESPHIPPKYIPGGFQGNLNPREPRSVRPHEPQHGSLPGTYGAPLQPHNDFRPPLPSYDYGFQRQQESHSNSEPHNDGRYQSRYFPPRNVDANYQPHIQIPSHENRSFQPRGEGYMNQFPYQGPHIGDLNSYDQRDAYWQRNSQPYQPRQGYYAETPRQGQCCYEHYSYDRGY</sequence>
<organism evidence="5 6">
    <name type="scientific">Acropora cervicornis</name>
    <name type="common">Staghorn coral</name>
    <dbReference type="NCBI Taxonomy" id="6130"/>
    <lineage>
        <taxon>Eukaryota</taxon>
        <taxon>Metazoa</taxon>
        <taxon>Cnidaria</taxon>
        <taxon>Anthozoa</taxon>
        <taxon>Hexacorallia</taxon>
        <taxon>Scleractinia</taxon>
        <taxon>Astrocoeniina</taxon>
        <taxon>Acroporidae</taxon>
        <taxon>Acropora</taxon>
    </lineage>
</organism>
<name>A0AAD9Q5F5_ACRCE</name>
<comment type="caution">
    <text evidence="5">The sequence shown here is derived from an EMBL/GenBank/DDBJ whole genome shotgun (WGS) entry which is preliminary data.</text>
</comment>
<feature type="region of interest" description="Disordered" evidence="3">
    <location>
        <begin position="427"/>
        <end position="542"/>
    </location>
</feature>
<evidence type="ECO:0000256" key="1">
    <source>
        <dbReference type="ARBA" id="ARBA00004123"/>
    </source>
</evidence>
<dbReference type="PROSITE" id="PS50188">
    <property type="entry name" value="B302_SPRY"/>
    <property type="match status" value="1"/>
</dbReference>
<accession>A0AAD9Q5F5</accession>
<protein>
    <submittedName>
        <fullName evidence="5">Heterogeneous nuclear ribonucleoprotein U-like protein 1</fullName>
    </submittedName>
</protein>
<evidence type="ECO:0000256" key="2">
    <source>
        <dbReference type="ARBA" id="ARBA00023242"/>
    </source>
</evidence>
<dbReference type="PANTHER" id="PTHR12381:SF56">
    <property type="entry name" value="B30.2_SPRY DOMAIN-CONTAINING PROTEIN-RELATED"/>
    <property type="match status" value="1"/>
</dbReference>
<dbReference type="InterPro" id="IPR003877">
    <property type="entry name" value="SPRY_dom"/>
</dbReference>
<evidence type="ECO:0000259" key="4">
    <source>
        <dbReference type="PROSITE" id="PS50188"/>
    </source>
</evidence>
<evidence type="ECO:0000313" key="5">
    <source>
        <dbReference type="EMBL" id="KAK2555011.1"/>
    </source>
</evidence>
<feature type="domain" description="B30.2/SPRY" evidence="4">
    <location>
        <begin position="22"/>
        <end position="217"/>
    </location>
</feature>